<dbReference type="Gene3D" id="3.40.50.300">
    <property type="entry name" value="P-loop containing nucleotide triphosphate hydrolases"/>
    <property type="match status" value="1"/>
</dbReference>
<dbReference type="Pfam" id="PF00006">
    <property type="entry name" value="ATP-synt_ab"/>
    <property type="match status" value="2"/>
</dbReference>
<proteinExistence type="inferred from homology"/>
<comment type="similarity">
    <text evidence="2 11">Belongs to the ATPase alpha/beta chains family.</text>
</comment>
<dbReference type="SUPFAM" id="SSF50615">
    <property type="entry name" value="N-terminal domain of alpha and beta subunits of F1 ATP synthase"/>
    <property type="match status" value="1"/>
</dbReference>
<evidence type="ECO:0000313" key="15">
    <source>
        <dbReference type="EMBL" id="MBC8335885.1"/>
    </source>
</evidence>
<dbReference type="Gene3D" id="2.40.30.20">
    <property type="match status" value="1"/>
</dbReference>
<evidence type="ECO:0000256" key="9">
    <source>
        <dbReference type="ARBA" id="ARBA00023196"/>
    </source>
</evidence>
<dbReference type="NCBIfam" id="TIGR00962">
    <property type="entry name" value="atpA"/>
    <property type="match status" value="1"/>
</dbReference>
<evidence type="ECO:0000256" key="2">
    <source>
        <dbReference type="ARBA" id="ARBA00008936"/>
    </source>
</evidence>
<dbReference type="InterPro" id="IPR000793">
    <property type="entry name" value="ATP_synth_asu_C"/>
</dbReference>
<comment type="function">
    <text evidence="11">Produces ATP from ADP in the presence of a proton gradient across the membrane. The alpha chain is a regulatory subunit.</text>
</comment>
<evidence type="ECO:0000256" key="6">
    <source>
        <dbReference type="ARBA" id="ARBA00022967"/>
    </source>
</evidence>
<accession>A0A8J6NJP7</accession>
<dbReference type="AlphaFoldDB" id="A0A8J6NJP7"/>
<organism evidence="15 16">
    <name type="scientific">Candidatus Desulfolinea nitratireducens</name>
    <dbReference type="NCBI Taxonomy" id="2841698"/>
    <lineage>
        <taxon>Bacteria</taxon>
        <taxon>Bacillati</taxon>
        <taxon>Chloroflexota</taxon>
        <taxon>Anaerolineae</taxon>
        <taxon>Anaerolineales</taxon>
        <taxon>Anaerolineales incertae sedis</taxon>
        <taxon>Candidatus Desulfolinea</taxon>
    </lineage>
</organism>
<evidence type="ECO:0000256" key="11">
    <source>
        <dbReference type="HAMAP-Rule" id="MF_01346"/>
    </source>
</evidence>
<reference evidence="15 16" key="1">
    <citation type="submission" date="2020-08" db="EMBL/GenBank/DDBJ databases">
        <title>Bridging the membrane lipid divide: bacteria of the FCB group superphylum have the potential to synthesize archaeal ether lipids.</title>
        <authorList>
            <person name="Villanueva L."/>
            <person name="Von Meijenfeldt F.A.B."/>
            <person name="Westbye A.B."/>
            <person name="Yadav S."/>
            <person name="Hopmans E.C."/>
            <person name="Dutilh B.E."/>
            <person name="Sinninghe Damste J.S."/>
        </authorList>
    </citation>
    <scope>NUCLEOTIDE SEQUENCE [LARGE SCALE GENOMIC DNA]</scope>
    <source>
        <strain evidence="15">NIOZ-UU36</strain>
    </source>
</reference>
<dbReference type="PROSITE" id="PS00152">
    <property type="entry name" value="ATPASE_ALPHA_BETA"/>
    <property type="match status" value="1"/>
</dbReference>
<keyword evidence="10 11" id="KW-0066">ATP synthesis</keyword>
<dbReference type="NCBIfam" id="NF009884">
    <property type="entry name" value="PRK13343.1"/>
    <property type="match status" value="1"/>
</dbReference>
<dbReference type="InterPro" id="IPR023366">
    <property type="entry name" value="ATP_synth_asu-like_sf"/>
</dbReference>
<dbReference type="Pfam" id="PF02874">
    <property type="entry name" value="ATP-synt_ab_N"/>
    <property type="match status" value="1"/>
</dbReference>
<evidence type="ECO:0000256" key="1">
    <source>
        <dbReference type="ARBA" id="ARBA00004370"/>
    </source>
</evidence>
<keyword evidence="7 11" id="KW-0406">Ion transport</keyword>
<dbReference type="GO" id="GO:0046933">
    <property type="term" value="F:proton-transporting ATP synthase activity, rotational mechanism"/>
    <property type="evidence" value="ECO:0007669"/>
    <property type="project" value="UniProtKB-UniRule"/>
</dbReference>
<dbReference type="Pfam" id="PF00306">
    <property type="entry name" value="ATP-synt_ab_C"/>
    <property type="match status" value="1"/>
</dbReference>
<keyword evidence="5 11" id="KW-0067">ATP-binding</keyword>
<feature type="site" description="Required for activity" evidence="11">
    <location>
        <position position="411"/>
    </location>
</feature>
<dbReference type="InterPro" id="IPR027417">
    <property type="entry name" value="P-loop_NTPase"/>
</dbReference>
<keyword evidence="6 11" id="KW-1278">Translocase</keyword>
<dbReference type="GO" id="GO:0045259">
    <property type="term" value="C:proton-transporting ATP synthase complex"/>
    <property type="evidence" value="ECO:0007669"/>
    <property type="project" value="UniProtKB-KW"/>
</dbReference>
<dbReference type="InterPro" id="IPR033732">
    <property type="entry name" value="ATP_synth_F1_a_nt-bd_dom"/>
</dbReference>
<evidence type="ECO:0000256" key="10">
    <source>
        <dbReference type="ARBA" id="ARBA00023310"/>
    </source>
</evidence>
<dbReference type="CDD" id="cd01132">
    <property type="entry name" value="F1-ATPase_alpha_CD"/>
    <property type="match status" value="1"/>
</dbReference>
<keyword evidence="4 11" id="KW-0547">Nucleotide-binding</keyword>
<dbReference type="FunFam" id="1.20.150.20:FF:000001">
    <property type="entry name" value="ATP synthase subunit alpha"/>
    <property type="match status" value="1"/>
</dbReference>
<dbReference type="GO" id="GO:0043531">
    <property type="term" value="F:ADP binding"/>
    <property type="evidence" value="ECO:0007669"/>
    <property type="project" value="TreeGrafter"/>
</dbReference>
<evidence type="ECO:0000256" key="3">
    <source>
        <dbReference type="ARBA" id="ARBA00022448"/>
    </source>
</evidence>
<dbReference type="GO" id="GO:0005886">
    <property type="term" value="C:plasma membrane"/>
    <property type="evidence" value="ECO:0007669"/>
    <property type="project" value="UniProtKB-SubCell"/>
</dbReference>
<keyword evidence="11" id="KW-0375">Hydrogen ion transport</keyword>
<feature type="domain" description="ATPase F1/V1/A1 complex alpha/beta subunit nucleotide-binding" evidence="12">
    <location>
        <begin position="149"/>
        <end position="307"/>
    </location>
</feature>
<dbReference type="SUPFAM" id="SSF52540">
    <property type="entry name" value="P-loop containing nucleoside triphosphate hydrolases"/>
    <property type="match status" value="2"/>
</dbReference>
<dbReference type="SUPFAM" id="SSF47917">
    <property type="entry name" value="C-terminal domain of alpha and beta subunits of F1 ATP synthase"/>
    <property type="match status" value="1"/>
</dbReference>
<dbReference type="Proteomes" id="UP000614469">
    <property type="component" value="Unassembled WGS sequence"/>
</dbReference>
<evidence type="ECO:0000259" key="13">
    <source>
        <dbReference type="Pfam" id="PF00306"/>
    </source>
</evidence>
<dbReference type="PANTHER" id="PTHR48082:SF2">
    <property type="entry name" value="ATP SYNTHASE SUBUNIT ALPHA, MITOCHONDRIAL"/>
    <property type="match status" value="1"/>
</dbReference>
<dbReference type="Gene3D" id="1.20.150.20">
    <property type="entry name" value="ATP synthase alpha/beta chain, C-terminal domain"/>
    <property type="match status" value="1"/>
</dbReference>
<evidence type="ECO:0000256" key="7">
    <source>
        <dbReference type="ARBA" id="ARBA00023065"/>
    </source>
</evidence>
<dbReference type="GO" id="GO:0005524">
    <property type="term" value="F:ATP binding"/>
    <property type="evidence" value="ECO:0007669"/>
    <property type="project" value="UniProtKB-UniRule"/>
</dbReference>
<feature type="binding site" evidence="11">
    <location>
        <begin position="169"/>
        <end position="176"/>
    </location>
    <ligand>
        <name>ATP</name>
        <dbReference type="ChEBI" id="CHEBI:30616"/>
    </ligand>
</feature>
<keyword evidence="11" id="KW-1003">Cell membrane</keyword>
<dbReference type="CDD" id="cd18113">
    <property type="entry name" value="ATP-synt_F1_alpha_C"/>
    <property type="match status" value="1"/>
</dbReference>
<comment type="catalytic activity">
    <reaction evidence="11">
        <text>ATP + H2O + 4 H(+)(in) = ADP + phosphate + 5 H(+)(out)</text>
        <dbReference type="Rhea" id="RHEA:57720"/>
        <dbReference type="ChEBI" id="CHEBI:15377"/>
        <dbReference type="ChEBI" id="CHEBI:15378"/>
        <dbReference type="ChEBI" id="CHEBI:30616"/>
        <dbReference type="ChEBI" id="CHEBI:43474"/>
        <dbReference type="ChEBI" id="CHEBI:456216"/>
        <dbReference type="EC" id="7.1.2.2"/>
    </reaction>
</comment>
<dbReference type="InterPro" id="IPR020003">
    <property type="entry name" value="ATPase_a/bsu_AS"/>
</dbReference>
<feature type="domain" description="ATP synthase alpha subunit C-terminal" evidence="13">
    <location>
        <begin position="420"/>
        <end position="543"/>
    </location>
</feature>
<name>A0A8J6NJP7_9CHLR</name>
<protein>
    <recommendedName>
        <fullName evidence="11">ATP synthase subunit alpha</fullName>
        <ecNumber evidence="11">7.1.2.2</ecNumber>
    </recommendedName>
    <alternativeName>
        <fullName evidence="11">ATP synthase F1 sector subunit alpha</fullName>
    </alternativeName>
    <alternativeName>
        <fullName evidence="11">F-ATPase subunit alpha</fullName>
    </alternativeName>
</protein>
<dbReference type="PANTHER" id="PTHR48082">
    <property type="entry name" value="ATP SYNTHASE SUBUNIT ALPHA, MITOCHONDRIAL"/>
    <property type="match status" value="1"/>
</dbReference>
<dbReference type="InterPro" id="IPR038376">
    <property type="entry name" value="ATP_synth_asu_C_sf"/>
</dbReference>
<gene>
    <name evidence="11" type="primary">atpA</name>
    <name evidence="15" type="ORF">H8E29_11505</name>
</gene>
<dbReference type="EC" id="7.1.2.2" evidence="11"/>
<keyword evidence="3 11" id="KW-0813">Transport</keyword>
<dbReference type="HAMAP" id="MF_01346">
    <property type="entry name" value="ATP_synth_alpha_bact"/>
    <property type="match status" value="1"/>
</dbReference>
<evidence type="ECO:0000313" key="16">
    <source>
        <dbReference type="Proteomes" id="UP000614469"/>
    </source>
</evidence>
<feature type="domain" description="ATPase F1/V1/A1 complex alpha/beta subunit nucleotide-binding" evidence="12">
    <location>
        <begin position="355"/>
        <end position="413"/>
    </location>
</feature>
<dbReference type="EMBL" id="JACNJN010000127">
    <property type="protein sequence ID" value="MBC8335885.1"/>
    <property type="molecule type" value="Genomic_DNA"/>
</dbReference>
<feature type="domain" description="ATPase F1/V1/A1 complex alpha/beta subunit N-terminal" evidence="14">
    <location>
        <begin position="26"/>
        <end position="92"/>
    </location>
</feature>
<keyword evidence="8 11" id="KW-0472">Membrane</keyword>
<evidence type="ECO:0000256" key="4">
    <source>
        <dbReference type="ARBA" id="ARBA00022741"/>
    </source>
</evidence>
<dbReference type="InterPro" id="IPR000194">
    <property type="entry name" value="ATPase_F1/V1/A1_a/bsu_nucl-bd"/>
</dbReference>
<comment type="caution">
    <text evidence="15">The sequence shown here is derived from an EMBL/GenBank/DDBJ whole genome shotgun (WGS) entry which is preliminary data.</text>
</comment>
<evidence type="ECO:0000256" key="5">
    <source>
        <dbReference type="ARBA" id="ARBA00022840"/>
    </source>
</evidence>
<evidence type="ECO:0000259" key="14">
    <source>
        <dbReference type="Pfam" id="PF02874"/>
    </source>
</evidence>
<keyword evidence="9 11" id="KW-0139">CF(1)</keyword>
<dbReference type="InterPro" id="IPR005294">
    <property type="entry name" value="ATP_synth_F1_asu"/>
</dbReference>
<comment type="subcellular location">
    <subcellularLocation>
        <location evidence="11">Cell membrane</location>
        <topology evidence="11">Peripheral membrane protein</topology>
    </subcellularLocation>
    <subcellularLocation>
        <location evidence="1">Membrane</location>
    </subcellularLocation>
</comment>
<dbReference type="InterPro" id="IPR036121">
    <property type="entry name" value="ATPase_F1/V1/A1_a/bsu_N_sf"/>
</dbReference>
<dbReference type="InterPro" id="IPR004100">
    <property type="entry name" value="ATPase_F1/V1/A1_a/bsu_N"/>
</dbReference>
<dbReference type="CDD" id="cd18116">
    <property type="entry name" value="ATP-synt_F1_alpha_N"/>
    <property type="match status" value="1"/>
</dbReference>
<sequence>MSDLIKQITGDLQQQIDAFDPEVEISDVGTVTEAGDGIARVEGLANVRAQELVQFQNGVMGIAFNLEKDSVGVIIMGQYDEIAEGMSVRSTGRIASVPVGDGLVGRVVNALGEPIDGKGPIPFSNYRPIERIAPGVIGRQDVDTPVQTGIKAIDAMIPVGRGQRELIIGDRQTGKTAVALDTIINQKGKDLICIYVAIGQKKAAVARTVAMLESYGAMEHTIVVLASADEAAALQYIAPYAGCAIGEEFMETGRHALVVYDDLSKHAWAYRQVSLLLRRPPGREAYPGDLFYLHSRLLERAARVDTKYVIVKNDFTGEMAAEKDAVNGEVYAGPIAVHNSSEAAKELKDVKIVPVAGTGGSLTALPIIETLLGDVSAYVPTNVISITDGQIYLEGNLFNAGIRPAVNVGISVSRVGGAAQTKAMKQVAGRLRLDMAAYRELAAFAQFGSDLDAATQGQLKRGQRMQEILKQPQYEPVSLENQVITLFAGTNGFADEVPLEDMRAWEIGLLRYMANSHPEIGKALADDQRISDETEAKLRQALEIFRNTWQA</sequence>
<evidence type="ECO:0000259" key="12">
    <source>
        <dbReference type="Pfam" id="PF00006"/>
    </source>
</evidence>
<evidence type="ECO:0000256" key="8">
    <source>
        <dbReference type="ARBA" id="ARBA00023136"/>
    </source>
</evidence>